<evidence type="ECO:0000256" key="1">
    <source>
        <dbReference type="SAM" id="Phobius"/>
    </source>
</evidence>
<organism evidence="2 3">
    <name type="scientific">Planococcus lenghuensis</name>
    <dbReference type="NCBI Taxonomy" id="2213202"/>
    <lineage>
        <taxon>Bacteria</taxon>
        <taxon>Bacillati</taxon>
        <taxon>Bacillota</taxon>
        <taxon>Bacilli</taxon>
        <taxon>Bacillales</taxon>
        <taxon>Caryophanaceae</taxon>
        <taxon>Planococcus</taxon>
    </lineage>
</organism>
<feature type="transmembrane region" description="Helical" evidence="1">
    <location>
        <begin position="144"/>
        <end position="167"/>
    </location>
</feature>
<dbReference type="AlphaFoldDB" id="A0A1Q2KW62"/>
<dbReference type="RefSeq" id="WP_077588265.1">
    <property type="nucleotide sequence ID" value="NZ_CP019640.1"/>
</dbReference>
<gene>
    <name evidence="2" type="ORF">B0X71_04140</name>
</gene>
<feature type="transmembrane region" description="Helical" evidence="1">
    <location>
        <begin position="20"/>
        <end position="49"/>
    </location>
</feature>
<evidence type="ECO:0008006" key="4">
    <source>
        <dbReference type="Google" id="ProtNLM"/>
    </source>
</evidence>
<proteinExistence type="predicted"/>
<name>A0A1Q2KW62_9BACL</name>
<feature type="transmembrane region" description="Helical" evidence="1">
    <location>
        <begin position="111"/>
        <end position="132"/>
    </location>
</feature>
<accession>A0A1Q2KW62</accession>
<evidence type="ECO:0000313" key="3">
    <source>
        <dbReference type="Proteomes" id="UP000188184"/>
    </source>
</evidence>
<dbReference type="KEGG" id="pmar:B0X71_04140"/>
<keyword evidence="1" id="KW-0812">Transmembrane</keyword>
<keyword evidence="1" id="KW-0472">Membrane</keyword>
<dbReference type="Proteomes" id="UP000188184">
    <property type="component" value="Chromosome"/>
</dbReference>
<protein>
    <recommendedName>
        <fullName evidence="4">DUF624 domain-containing protein</fullName>
    </recommendedName>
</protein>
<keyword evidence="1" id="KW-1133">Transmembrane helix</keyword>
<feature type="transmembrane region" description="Helical" evidence="1">
    <location>
        <begin position="173"/>
        <end position="192"/>
    </location>
</feature>
<dbReference type="Pfam" id="PF04854">
    <property type="entry name" value="DUF624"/>
    <property type="match status" value="1"/>
</dbReference>
<reference evidence="2 3" key="1">
    <citation type="submission" date="2017-02" db="EMBL/GenBank/DDBJ databases">
        <title>The complete genomic sequence of a novel cold adapted crude oil-degrading bacterium Planococcus qaidamina Y42.</title>
        <authorList>
            <person name="Yang R."/>
        </authorList>
    </citation>
    <scope>NUCLEOTIDE SEQUENCE [LARGE SCALE GENOMIC DNA]</scope>
    <source>
        <strain evidence="2 3">Y42</strain>
    </source>
</reference>
<dbReference type="EMBL" id="CP019640">
    <property type="protein sequence ID" value="AQQ52383.1"/>
    <property type="molecule type" value="Genomic_DNA"/>
</dbReference>
<sequence length="204" mass="23128">MNSTSSFLYNVVDWIAKFAFLNVLWIAFSLLGAVVLGVFPATAALFAVIRQWLKGNAGMPVFATFWRYYRQEFIKSNLLGLFVWLMLVLIGLDVLYIQAAGGDLAWTHIPLFAFMLLVVLFLFYLFPVFVHYDIPNSQVVKNAFLLMLVNPLTSIMIIFCLVPLFIIMRAFPATAFIFGASSYAFITMWLCLNTFNKANERAAS</sequence>
<keyword evidence="3" id="KW-1185">Reference proteome</keyword>
<dbReference type="InterPro" id="IPR006938">
    <property type="entry name" value="DUF624"/>
</dbReference>
<dbReference type="OrthoDB" id="2182676at2"/>
<feature type="transmembrane region" description="Helical" evidence="1">
    <location>
        <begin position="78"/>
        <end position="99"/>
    </location>
</feature>
<evidence type="ECO:0000313" key="2">
    <source>
        <dbReference type="EMBL" id="AQQ52383.1"/>
    </source>
</evidence>